<evidence type="ECO:0000256" key="7">
    <source>
        <dbReference type="ARBA" id="ARBA00023002"/>
    </source>
</evidence>
<dbReference type="CDD" id="cd17039">
    <property type="entry name" value="Ubl_ubiquitin_like"/>
    <property type="match status" value="1"/>
</dbReference>
<dbReference type="InterPro" id="IPR029071">
    <property type="entry name" value="Ubiquitin-like_domsf"/>
</dbReference>
<evidence type="ECO:0000256" key="9">
    <source>
        <dbReference type="ARBA" id="ARBA00023136"/>
    </source>
</evidence>
<organism evidence="12 13">
    <name type="scientific">Entamoeba nuttalli</name>
    <dbReference type="NCBI Taxonomy" id="412467"/>
    <lineage>
        <taxon>Eukaryota</taxon>
        <taxon>Amoebozoa</taxon>
        <taxon>Evosea</taxon>
        <taxon>Archamoebae</taxon>
        <taxon>Mastigamoebida</taxon>
        <taxon>Entamoebidae</taxon>
        <taxon>Entamoeba</taxon>
    </lineage>
</organism>
<dbReference type="InterPro" id="IPR000626">
    <property type="entry name" value="Ubiquitin-like_dom"/>
</dbReference>
<evidence type="ECO:0000256" key="4">
    <source>
        <dbReference type="ARBA" id="ARBA00022692"/>
    </source>
</evidence>
<protein>
    <recommendedName>
        <fullName evidence="11">Ubiquitin-like domain-containing protein</fullName>
    </recommendedName>
</protein>
<evidence type="ECO:0000256" key="8">
    <source>
        <dbReference type="ARBA" id="ARBA00023098"/>
    </source>
</evidence>
<keyword evidence="13" id="KW-1185">Reference proteome</keyword>
<feature type="transmembrane region" description="Helical" evidence="10">
    <location>
        <begin position="233"/>
        <end position="255"/>
    </location>
</feature>
<name>A0ABQ0DX69_9EUKA</name>
<evidence type="ECO:0000313" key="12">
    <source>
        <dbReference type="EMBL" id="GAB1227455.1"/>
    </source>
</evidence>
<gene>
    <name evidence="12" type="ORF">ENUP19_0340G0036</name>
</gene>
<dbReference type="Proteomes" id="UP001628156">
    <property type="component" value="Unassembled WGS sequence"/>
</dbReference>
<dbReference type="Gene3D" id="3.10.20.90">
    <property type="entry name" value="Phosphatidylinositol 3-kinase Catalytic Subunit, Chain A, domain 1"/>
    <property type="match status" value="1"/>
</dbReference>
<evidence type="ECO:0000256" key="6">
    <source>
        <dbReference type="ARBA" id="ARBA00022989"/>
    </source>
</evidence>
<sequence length="287" mass="34311">MVKIIFNSQHYSLPISLNKTVREMKVEIEELCKIKPCQQRIWYYTKENKKVILLVDKTLTECGVNEETELEMKDLGRQLPYRFVYLLEYIGPLVLYFIPFFILKSLNRTILYQQYMALFLWVVHYLKRILETIYVHEFGDNTMPYNNVFKNCTYYWGFALAVSINVNLFSRQVPDLFVSICACAMLISIVSNGYCHLLLKWLRPPGTQIRAIPKGFLFEYVSCPHYFCEIMTWVFFNALTGFPFFGVLFSLCGIYQMREWALQKHQRYYREFPDYPKNRTVLIPFLY</sequence>
<evidence type="ECO:0000256" key="3">
    <source>
        <dbReference type="ARBA" id="ARBA00022516"/>
    </source>
</evidence>
<evidence type="ECO:0000256" key="10">
    <source>
        <dbReference type="SAM" id="Phobius"/>
    </source>
</evidence>
<dbReference type="InterPro" id="IPR039357">
    <property type="entry name" value="SRD5A/TECR"/>
</dbReference>
<keyword evidence="8" id="KW-0443">Lipid metabolism</keyword>
<evidence type="ECO:0000256" key="1">
    <source>
        <dbReference type="ARBA" id="ARBA00004477"/>
    </source>
</evidence>
<comment type="subcellular location">
    <subcellularLocation>
        <location evidence="1">Endoplasmic reticulum membrane</location>
        <topology evidence="1">Multi-pass membrane protein</topology>
    </subcellularLocation>
</comment>
<dbReference type="PROSITE" id="PS50244">
    <property type="entry name" value="S5A_REDUCTASE"/>
    <property type="match status" value="1"/>
</dbReference>
<comment type="similarity">
    <text evidence="2">Belongs to the steroid 5-alpha reductase family.</text>
</comment>
<feature type="transmembrane region" description="Helical" evidence="10">
    <location>
        <begin position="83"/>
        <end position="103"/>
    </location>
</feature>
<dbReference type="Pfam" id="PF02544">
    <property type="entry name" value="Steroid_dh"/>
    <property type="match status" value="1"/>
</dbReference>
<keyword evidence="4 10" id="KW-0812">Transmembrane</keyword>
<accession>A0ABQ0DX69</accession>
<proteinExistence type="inferred from homology"/>
<feature type="transmembrane region" description="Helical" evidence="10">
    <location>
        <begin position="176"/>
        <end position="199"/>
    </location>
</feature>
<dbReference type="SUPFAM" id="SSF54236">
    <property type="entry name" value="Ubiquitin-like"/>
    <property type="match status" value="1"/>
</dbReference>
<dbReference type="PANTHER" id="PTHR10556">
    <property type="entry name" value="3-OXO-5-ALPHA-STEROID 4-DEHYDROGENASE"/>
    <property type="match status" value="1"/>
</dbReference>
<evidence type="ECO:0000313" key="13">
    <source>
        <dbReference type="Proteomes" id="UP001628156"/>
    </source>
</evidence>
<dbReference type="PANTHER" id="PTHR10556:SF28">
    <property type="entry name" value="VERY-LONG-CHAIN ENOYL-COA REDUCTASE"/>
    <property type="match status" value="1"/>
</dbReference>
<reference evidence="12 13" key="1">
    <citation type="journal article" date="2019" name="PLoS Negl. Trop. Dis.">
        <title>Whole genome sequencing of Entamoeba nuttalli reveals mammalian host-related molecular signatures and a novel octapeptide-repeat surface protein.</title>
        <authorList>
            <person name="Tanaka M."/>
            <person name="Makiuchi T."/>
            <person name="Komiyama T."/>
            <person name="Shiina T."/>
            <person name="Osaki K."/>
            <person name="Tachibana H."/>
        </authorList>
    </citation>
    <scope>NUCLEOTIDE SEQUENCE [LARGE SCALE GENOMIC DNA]</scope>
    <source>
        <strain evidence="12 13">P19-061405</strain>
    </source>
</reference>
<keyword evidence="6 10" id="KW-1133">Transmembrane helix</keyword>
<keyword evidence="3" id="KW-0444">Lipid biosynthesis</keyword>
<evidence type="ECO:0000256" key="5">
    <source>
        <dbReference type="ARBA" id="ARBA00022857"/>
    </source>
</evidence>
<feature type="domain" description="Ubiquitin-like" evidence="11">
    <location>
        <begin position="1"/>
        <end position="72"/>
    </location>
</feature>
<comment type="caution">
    <text evidence="12">The sequence shown here is derived from an EMBL/GenBank/DDBJ whole genome shotgun (WGS) entry which is preliminary data.</text>
</comment>
<dbReference type="InterPro" id="IPR001104">
    <property type="entry name" value="3-oxo-5_a-steroid_4-DH_C"/>
</dbReference>
<dbReference type="EMBL" id="BAAFRS010000340">
    <property type="protein sequence ID" value="GAB1227455.1"/>
    <property type="molecule type" value="Genomic_DNA"/>
</dbReference>
<keyword evidence="5" id="KW-0521">NADP</keyword>
<dbReference type="PROSITE" id="PS50053">
    <property type="entry name" value="UBIQUITIN_2"/>
    <property type="match status" value="1"/>
</dbReference>
<keyword evidence="9 10" id="KW-0472">Membrane</keyword>
<evidence type="ECO:0000256" key="2">
    <source>
        <dbReference type="ARBA" id="ARBA00007742"/>
    </source>
</evidence>
<keyword evidence="7" id="KW-0560">Oxidoreductase</keyword>
<feature type="transmembrane region" description="Helical" evidence="10">
    <location>
        <begin position="153"/>
        <end position="170"/>
    </location>
</feature>
<evidence type="ECO:0000259" key="11">
    <source>
        <dbReference type="PROSITE" id="PS50053"/>
    </source>
</evidence>